<reference evidence="1 2" key="1">
    <citation type="submission" date="2018-12" db="EMBL/GenBank/DDBJ databases">
        <title>Sphingomonas sp. HMF7854 Genome sequencing and assembly.</title>
        <authorList>
            <person name="Cha I."/>
            <person name="Kang H."/>
            <person name="Kim H."/>
            <person name="Kang J."/>
            <person name="Joh K."/>
        </authorList>
    </citation>
    <scope>NUCLEOTIDE SEQUENCE [LARGE SCALE GENOMIC DNA]</scope>
    <source>
        <strain evidence="1 2">HMF7854</strain>
    </source>
</reference>
<dbReference type="OrthoDB" id="7196243at2"/>
<proteinExistence type="predicted"/>
<dbReference type="AlphaFoldDB" id="A0A3R9Y5U1"/>
<dbReference type="RefSeq" id="WP_126718550.1">
    <property type="nucleotide sequence ID" value="NZ_RWJF01000001.1"/>
</dbReference>
<accession>A0A3R9Y5U1</accession>
<protein>
    <recommendedName>
        <fullName evidence="3">Regulatory protein FlaEY</fullName>
    </recommendedName>
</protein>
<dbReference type="EMBL" id="RWJF01000001">
    <property type="protein sequence ID" value="RST30716.1"/>
    <property type="molecule type" value="Genomic_DNA"/>
</dbReference>
<evidence type="ECO:0008006" key="3">
    <source>
        <dbReference type="Google" id="ProtNLM"/>
    </source>
</evidence>
<keyword evidence="2" id="KW-1185">Reference proteome</keyword>
<sequence>MPDLNNGLIGLAMLSGGTPAFAAGLSAPVESRAVRQAKAQFTLAPVTPPWKEPGSALPASTQLAAVRRLASLIDRPDAARGLPDDVSSAFITWKALDRLRVLAEGAAEPGATDATRRQLQASFAHGLGELQSFLASAPADRLTIAFGVAARRADSVAAGRSPVLELPGRAIVKLRSDALPGLGGTEVFTITLRSVTSLDRVTVDLSHGPQPPTLDSITAMLNAAIASIPRLTADGSVALDTGGDPIPKWRARFEAVRQENGWGLQLDSDVEQVAIEQQGAPDALVAASGRSTLEAPTATGIFRFDDPAGTLERRTVASLSALDPAASAEARLASIAGASVAPAAAPLLTAASVTDAQGFTYLVGTTPGDLGTNIGNGRGDLVLTKLGSDGGLVWQRSLGATDTAAGAAISLAPDGGVVVAGTVEGSFDGQSSDGDMLVVRFDEAGDERSATLIRSVGADSATAVTALGDGSVVVGGRSADGSALLARLDPDGRIAERRSIAGSIVRALGEDSGGRLLLLTQNGAAATLRRLDPAALGADLGTLDLGLIDAQALAVDGTSVAVGGHAAGDGLVLRIGPDLALAGTTSIASAGSDRVDSLAFVDGALFAGGRTDGVLGDARVGALDAFVARIDPADGSLGPVRQWGRAASRMEPVSLSVAAGGGGAVEALGFHQGWINPPDSERLVATTSLRPGDQLALRVDGGALRRVSIDAADTLSSLVDKLRKAAGANVPISAATTGDGRDLRIEVAPGHTVELLRGPDGRDALAKLGLEPARLTADAPLPSRAPRVRPGGHYSLELSAALNLSDAPSAALALDRIKAALSTSQTAFHSLYWDDNKAALVDGAGRGGRVSPYQAAQLARYRDALARLGA</sequence>
<dbReference type="Proteomes" id="UP000274661">
    <property type="component" value="Unassembled WGS sequence"/>
</dbReference>
<evidence type="ECO:0000313" key="2">
    <source>
        <dbReference type="Proteomes" id="UP000274661"/>
    </source>
</evidence>
<gene>
    <name evidence="1" type="ORF">HMF7854_07625</name>
</gene>
<name>A0A3R9Y5U1_9SPHN</name>
<dbReference type="PANTHER" id="PTHR42754:SF1">
    <property type="entry name" value="LIPOPROTEIN"/>
    <property type="match status" value="1"/>
</dbReference>
<evidence type="ECO:0000313" key="1">
    <source>
        <dbReference type="EMBL" id="RST30716.1"/>
    </source>
</evidence>
<comment type="caution">
    <text evidence="1">The sequence shown here is derived from an EMBL/GenBank/DDBJ whole genome shotgun (WGS) entry which is preliminary data.</text>
</comment>
<dbReference type="PANTHER" id="PTHR42754">
    <property type="entry name" value="ENDOGLUCANASE"/>
    <property type="match status" value="1"/>
</dbReference>
<dbReference type="SUPFAM" id="SSF101898">
    <property type="entry name" value="NHL repeat"/>
    <property type="match status" value="1"/>
</dbReference>
<organism evidence="1 2">
    <name type="scientific">Sphingomonas ginkgonis</name>
    <dbReference type="NCBI Taxonomy" id="2315330"/>
    <lineage>
        <taxon>Bacteria</taxon>
        <taxon>Pseudomonadati</taxon>
        <taxon>Pseudomonadota</taxon>
        <taxon>Alphaproteobacteria</taxon>
        <taxon>Sphingomonadales</taxon>
        <taxon>Sphingomonadaceae</taxon>
        <taxon>Sphingomonas</taxon>
    </lineage>
</organism>